<reference evidence="2 5" key="2">
    <citation type="journal article" date="2024" name="Int. J. Syst. Evol. Microbiol.">
        <title>Lacrimispora brassicae sp. nov. isolated from fermented cabbage, and proposal of Clostridium indicum Gundawar et al. 2019 and Clostridium methoxybenzovorans Mechichi et al. 1999 as heterotypic synonyms of Lacrimispora amygdalina (Parshina et al. 2003) Haas and Blanchard 2020 and Lacrimispora indolis (McClung and McCoy 1957) Haas and Blanchard 2020, respectively.</title>
        <authorList>
            <person name="Kobayashi H."/>
            <person name="Tanizawa Y."/>
            <person name="Sakamoto M."/>
            <person name="Ohkuma M."/>
            <person name="Tohno M."/>
        </authorList>
    </citation>
    <scope>NUCLEOTIDE SEQUENCE [LARGE SCALE GENOMIC DNA]</scope>
    <source>
        <strain evidence="2 5">DSM 12857</strain>
    </source>
</reference>
<dbReference type="Proteomes" id="UP001419084">
    <property type="component" value="Unassembled WGS sequence"/>
</dbReference>
<dbReference type="Gene3D" id="3.40.50.150">
    <property type="entry name" value="Vaccinia Virus protein VP39"/>
    <property type="match status" value="1"/>
</dbReference>
<dbReference type="AlphaFoldDB" id="A0A3E2NEC9"/>
<dbReference type="SUPFAM" id="SSF53335">
    <property type="entry name" value="S-adenosyl-L-methionine-dependent methyltransferases"/>
    <property type="match status" value="1"/>
</dbReference>
<evidence type="ECO:0000313" key="5">
    <source>
        <dbReference type="Proteomes" id="UP001419084"/>
    </source>
</evidence>
<gene>
    <name evidence="3" type="ORF">DS742_09470</name>
    <name evidence="2" type="ORF">LAD12857_43230</name>
</gene>
<accession>A0A3E2NEC9</accession>
<feature type="domain" description="Methyltransferase type 11" evidence="1">
    <location>
        <begin position="52"/>
        <end position="146"/>
    </location>
</feature>
<keyword evidence="3" id="KW-0808">Transferase</keyword>
<evidence type="ECO:0000259" key="1">
    <source>
        <dbReference type="Pfam" id="PF08241"/>
    </source>
</evidence>
<dbReference type="PANTHER" id="PTHR43591">
    <property type="entry name" value="METHYLTRANSFERASE"/>
    <property type="match status" value="1"/>
</dbReference>
<dbReference type="InterPro" id="IPR029063">
    <property type="entry name" value="SAM-dependent_MTases_sf"/>
</dbReference>
<keyword evidence="3" id="KW-0489">Methyltransferase</keyword>
<protein>
    <submittedName>
        <fullName evidence="3">Class I SAM-dependent methyltransferase</fullName>
    </submittedName>
    <submittedName>
        <fullName evidence="2">S-adenosylmethionine-dependent methyltransferase</fullName>
    </submittedName>
</protein>
<dbReference type="InterPro" id="IPR013216">
    <property type="entry name" value="Methyltransf_11"/>
</dbReference>
<reference evidence="3 4" key="1">
    <citation type="submission" date="2018-07" db="EMBL/GenBank/DDBJ databases">
        <title>New species, Clostridium PI-S10-A1B.</title>
        <authorList>
            <person name="Krishna G."/>
            <person name="Summeta K."/>
            <person name="Shikha S."/>
            <person name="Prabhu P.B."/>
            <person name="Suresh K."/>
        </authorList>
    </citation>
    <scope>NUCLEOTIDE SEQUENCE [LARGE SCALE GENOMIC DNA]</scope>
    <source>
        <strain evidence="3 4">PI-S10-A1B</strain>
    </source>
</reference>
<proteinExistence type="predicted"/>
<dbReference type="GO" id="GO:0008757">
    <property type="term" value="F:S-adenosylmethionine-dependent methyltransferase activity"/>
    <property type="evidence" value="ECO:0007669"/>
    <property type="project" value="InterPro"/>
</dbReference>
<dbReference type="OrthoDB" id="9808140at2"/>
<keyword evidence="5" id="KW-1185">Reference proteome</keyword>
<dbReference type="GO" id="GO:0032259">
    <property type="term" value="P:methylation"/>
    <property type="evidence" value="ECO:0007669"/>
    <property type="project" value="UniProtKB-KW"/>
</dbReference>
<evidence type="ECO:0000313" key="4">
    <source>
        <dbReference type="Proteomes" id="UP000260680"/>
    </source>
</evidence>
<name>A0A3E2NEC9_9FIRM</name>
<comment type="caution">
    <text evidence="3">The sequence shown here is derived from an EMBL/GenBank/DDBJ whole genome shotgun (WGS) entry which is preliminary data.</text>
</comment>
<dbReference type="CDD" id="cd02440">
    <property type="entry name" value="AdoMet_MTases"/>
    <property type="match status" value="1"/>
</dbReference>
<evidence type="ECO:0000313" key="3">
    <source>
        <dbReference type="EMBL" id="RFZ79241.1"/>
    </source>
</evidence>
<dbReference type="Pfam" id="PF08241">
    <property type="entry name" value="Methyltransf_11"/>
    <property type="match status" value="1"/>
</dbReference>
<dbReference type="RefSeq" id="WP_117416752.1">
    <property type="nucleotide sequence ID" value="NZ_BRPJ01000093.1"/>
</dbReference>
<evidence type="ECO:0000313" key="2">
    <source>
        <dbReference type="EMBL" id="GLB32400.1"/>
    </source>
</evidence>
<dbReference type="Proteomes" id="UP000260680">
    <property type="component" value="Unassembled WGS sequence"/>
</dbReference>
<dbReference type="EMBL" id="BRPJ01000093">
    <property type="protein sequence ID" value="GLB32400.1"/>
    <property type="molecule type" value="Genomic_DNA"/>
</dbReference>
<dbReference type="EMBL" id="QOHO01000026">
    <property type="protein sequence ID" value="RFZ79241.1"/>
    <property type="molecule type" value="Genomic_DNA"/>
</dbReference>
<sequence>MNEIQYKKLSVKEFDEVAEKFDGDDPSIYNLCRKDYPDILAELEKEHFQDMLDAGCGTGAVIALLKKKYPEKNYTGIDLSGKMIEVAKKKKLDKVIFVQGDCENLPFAKDTFDVITCSMSFHHYPNPDRFFQSCNRILKSEGRLILRDMTSSEMLLWFMNHIEIPCVNKLFHKGDVHLYNKKELMLLCKNANMKLELFEQRPGMRLHAVCRKS</sequence>
<organism evidence="3 4">
    <name type="scientific">Lacrimispora amygdalina</name>
    <dbReference type="NCBI Taxonomy" id="253257"/>
    <lineage>
        <taxon>Bacteria</taxon>
        <taxon>Bacillati</taxon>
        <taxon>Bacillota</taxon>
        <taxon>Clostridia</taxon>
        <taxon>Lachnospirales</taxon>
        <taxon>Lachnospiraceae</taxon>
        <taxon>Lacrimispora</taxon>
    </lineage>
</organism>